<comment type="caution">
    <text evidence="1">The sequence shown here is derived from an EMBL/GenBank/DDBJ whole genome shotgun (WGS) entry which is preliminary data.</text>
</comment>
<organism evidence="1 2">
    <name type="scientific">Rhodovastum atsumiense</name>
    <dbReference type="NCBI Taxonomy" id="504468"/>
    <lineage>
        <taxon>Bacteria</taxon>
        <taxon>Pseudomonadati</taxon>
        <taxon>Pseudomonadota</taxon>
        <taxon>Alphaproteobacteria</taxon>
        <taxon>Acetobacterales</taxon>
        <taxon>Acetobacteraceae</taxon>
        <taxon>Rhodovastum</taxon>
    </lineage>
</organism>
<evidence type="ECO:0000313" key="1">
    <source>
        <dbReference type="EMBL" id="KAA5607776.1"/>
    </source>
</evidence>
<reference evidence="1 2" key="1">
    <citation type="submission" date="2019-09" db="EMBL/GenBank/DDBJ databases">
        <title>Genome sequence of Rhodovastum atsumiense, a diverse member of the Acetobacteraceae family of non-sulfur purple photosynthetic bacteria.</title>
        <authorList>
            <person name="Meyer T."/>
            <person name="Kyndt J."/>
        </authorList>
    </citation>
    <scope>NUCLEOTIDE SEQUENCE [LARGE SCALE GENOMIC DNA]</scope>
    <source>
        <strain evidence="1 2">DSM 21279</strain>
    </source>
</reference>
<proteinExistence type="predicted"/>
<name>A0A5M6IHK7_9PROT</name>
<dbReference type="OrthoDB" id="7475655at2"/>
<accession>A0A5M6IHK7</accession>
<sequence>MANVQLIRPVRCFEQLRGFDQLLAAIRDLRRQGCSTAAIAEQLNATGWRPPKCTRFEAATVQRLILHYKLSEGRPIWTSNVPRETGLEWTLQEIATQLGLNRHVIYRWLRQGRLSGRIADRGDQRVWLVRMSEAERNHCGLITWRCHARAARLAGARTMIG</sequence>
<protein>
    <submittedName>
        <fullName evidence="1">Helix-turn-helix domain-containing protein</fullName>
    </submittedName>
</protein>
<gene>
    <name evidence="1" type="ORF">F1189_32015</name>
</gene>
<dbReference type="RefSeq" id="WP_150045891.1">
    <property type="nucleotide sequence ID" value="NZ_VWPK01000193.1"/>
</dbReference>
<dbReference type="AlphaFoldDB" id="A0A5M6IHK7"/>
<dbReference type="EMBL" id="VWPK01000193">
    <property type="protein sequence ID" value="KAA5607776.1"/>
    <property type="molecule type" value="Genomic_DNA"/>
</dbReference>
<feature type="non-terminal residue" evidence="1">
    <location>
        <position position="161"/>
    </location>
</feature>
<keyword evidence="2" id="KW-1185">Reference proteome</keyword>
<evidence type="ECO:0000313" key="2">
    <source>
        <dbReference type="Proteomes" id="UP000325255"/>
    </source>
</evidence>
<dbReference type="Proteomes" id="UP000325255">
    <property type="component" value="Unassembled WGS sequence"/>
</dbReference>